<accession>G3H7E9</accession>
<dbReference type="InterPro" id="IPR028089">
    <property type="entry name" value="DUF4455"/>
</dbReference>
<evidence type="ECO:0000313" key="3">
    <source>
        <dbReference type="Proteomes" id="UP000001075"/>
    </source>
</evidence>
<dbReference type="Pfam" id="PF14643">
    <property type="entry name" value="DUF4455"/>
    <property type="match status" value="1"/>
</dbReference>
<reference evidence="3" key="1">
    <citation type="journal article" date="2011" name="Nat. Biotechnol.">
        <title>The genomic sequence of the Chinese hamster ovary (CHO)-K1 cell line.</title>
        <authorList>
            <person name="Xu X."/>
            <person name="Nagarajan H."/>
            <person name="Lewis N.E."/>
            <person name="Pan S."/>
            <person name="Cai Z."/>
            <person name="Liu X."/>
            <person name="Chen W."/>
            <person name="Xie M."/>
            <person name="Wang W."/>
            <person name="Hammond S."/>
            <person name="Andersen M.R."/>
            <person name="Neff N."/>
            <person name="Passarelli B."/>
            <person name="Koh W."/>
            <person name="Fan H.C."/>
            <person name="Wang J."/>
            <person name="Gui Y."/>
            <person name="Lee K.H."/>
            <person name="Betenbaugh M.J."/>
            <person name="Quake S.R."/>
            <person name="Famili I."/>
            <person name="Palsson B.O."/>
            <person name="Wang J."/>
        </authorList>
    </citation>
    <scope>NUCLEOTIDE SEQUENCE [LARGE SCALE GENOMIC DNA]</scope>
    <source>
        <strain evidence="3">CHO K1 cell line</strain>
    </source>
</reference>
<dbReference type="AlphaFoldDB" id="G3H7E9"/>
<evidence type="ECO:0000313" key="2">
    <source>
        <dbReference type="EMBL" id="EGW07919.1"/>
    </source>
</evidence>
<feature type="domain" description="DUF4455" evidence="1">
    <location>
        <begin position="196"/>
        <end position="322"/>
    </location>
</feature>
<dbReference type="EMBL" id="JH000194">
    <property type="protein sequence ID" value="EGW07919.1"/>
    <property type="molecule type" value="Genomic_DNA"/>
</dbReference>
<protein>
    <submittedName>
        <fullName evidence="2">Uncharacterized protein KIAA1529</fullName>
    </submittedName>
</protein>
<dbReference type="Proteomes" id="UP000001075">
    <property type="component" value="Unassembled WGS sequence"/>
</dbReference>
<proteinExistence type="predicted"/>
<dbReference type="STRING" id="10029.G3H7E9"/>
<dbReference type="PANTHER" id="PTHR21444:SF14">
    <property type="entry name" value="COILED-COIL DOMAIN-CONTAINING PROTEIN 180"/>
    <property type="match status" value="1"/>
</dbReference>
<sequence>MSPVGKVSQVENGKVYQQIFQAQVQLVQSLAATRKRAAEHSGTPKNVKTPMMKKVSFPEGETMTPRQRKWVYSLPNDWVTENPVLYREKQQARKEKMRETEDMIATREVQGLMDNVVSEKTSSSILQGQEEYKKRNYLSALASFQEEIEQIAMEMEPLILEKGELLLKKMGQSDDDVDMLFKKVENEPDLESHNIELKDVLKRYVDILEKTSYLLQPDVYRLIDKEAMAMNQALLGNRRAIAQLLVNLTEATLQQELDNRHRWQGLVDTWKDLKKEALQQSFNEFMASKDIQEPPAVQKELEEMLTNQRVLQKVRLDHLCTIWYGQSP</sequence>
<evidence type="ECO:0000259" key="1">
    <source>
        <dbReference type="Pfam" id="PF14643"/>
    </source>
</evidence>
<name>G3H7E9_CRIGR</name>
<gene>
    <name evidence="2" type="ORF">I79_006280</name>
</gene>
<dbReference type="PANTHER" id="PTHR21444">
    <property type="entry name" value="COILED-COIL DOMAIN-CONTAINING PROTEIN 180"/>
    <property type="match status" value="1"/>
</dbReference>
<organism evidence="2 3">
    <name type="scientific">Cricetulus griseus</name>
    <name type="common">Chinese hamster</name>
    <name type="synonym">Cricetulus barabensis griseus</name>
    <dbReference type="NCBI Taxonomy" id="10029"/>
    <lineage>
        <taxon>Eukaryota</taxon>
        <taxon>Metazoa</taxon>
        <taxon>Chordata</taxon>
        <taxon>Craniata</taxon>
        <taxon>Vertebrata</taxon>
        <taxon>Euteleostomi</taxon>
        <taxon>Mammalia</taxon>
        <taxon>Eutheria</taxon>
        <taxon>Euarchontoglires</taxon>
        <taxon>Glires</taxon>
        <taxon>Rodentia</taxon>
        <taxon>Myomorpha</taxon>
        <taxon>Muroidea</taxon>
        <taxon>Cricetidae</taxon>
        <taxon>Cricetinae</taxon>
        <taxon>Cricetulus</taxon>
    </lineage>
</organism>
<dbReference type="InParanoid" id="G3H7E9"/>